<dbReference type="EMBL" id="CP030073">
    <property type="protein sequence ID" value="AWW37881.1"/>
    <property type="molecule type" value="Genomic_DNA"/>
</dbReference>
<accession>A0A2Z4IY70</accession>
<proteinExistence type="predicted"/>
<gene>
    <name evidence="1" type="ORF">DN051_15485</name>
</gene>
<organism evidence="1 2">
    <name type="scientific">Streptomyces cadmiisoli</name>
    <dbReference type="NCBI Taxonomy" id="2184053"/>
    <lineage>
        <taxon>Bacteria</taxon>
        <taxon>Bacillati</taxon>
        <taxon>Actinomycetota</taxon>
        <taxon>Actinomycetes</taxon>
        <taxon>Kitasatosporales</taxon>
        <taxon>Streptomycetaceae</taxon>
        <taxon>Streptomyces</taxon>
        <taxon>Streptomyces aurantiacus group</taxon>
    </lineage>
</organism>
<protein>
    <submittedName>
        <fullName evidence="1">Uncharacterized protein</fullName>
    </submittedName>
</protein>
<evidence type="ECO:0000313" key="1">
    <source>
        <dbReference type="EMBL" id="AWW37881.1"/>
    </source>
</evidence>
<dbReference type="Proteomes" id="UP000249616">
    <property type="component" value="Chromosome"/>
</dbReference>
<evidence type="ECO:0000313" key="2">
    <source>
        <dbReference type="Proteomes" id="UP000249616"/>
    </source>
</evidence>
<dbReference type="RefSeq" id="WP_112438911.1">
    <property type="nucleotide sequence ID" value="NZ_CP030073.1"/>
</dbReference>
<name>A0A2Z4IY70_9ACTN</name>
<dbReference type="AlphaFoldDB" id="A0A2Z4IY70"/>
<sequence length="122" mass="13751">MVTALTTDLWQRAQTSIGTLWRRAYPERADTVEAELTETRALLLATPENDMAEVSIQEWRLRFHRLLTTHPGLAEELRRVLAEDLAPALSAHPRGTSTVFNATASGHGRVYQSARNQTINER</sequence>
<keyword evidence="2" id="KW-1185">Reference proteome</keyword>
<reference evidence="1 2" key="1">
    <citation type="journal article" date="2019" name="Int. J. Syst. Evol. Microbiol.">
        <title>Streptomyces cadmiisoli sp. nov., a novel actinomycete isolated from cadmium-contaminated soil.</title>
        <authorList>
            <person name="Li K."/>
            <person name="Tang X."/>
            <person name="Zhao J."/>
            <person name="Guo Y."/>
            <person name="Tang Y."/>
            <person name="Gao J."/>
        </authorList>
    </citation>
    <scope>NUCLEOTIDE SEQUENCE [LARGE SCALE GENOMIC DNA]</scope>
    <source>
        <strain evidence="1 2">ZFG47</strain>
    </source>
</reference>
<dbReference type="KEGG" id="scad:DN051_15485"/>